<comment type="caution">
    <text evidence="1">The sequence shown here is derived from an EMBL/GenBank/DDBJ whole genome shotgun (WGS) entry which is preliminary data.</text>
</comment>
<organism evidence="1 2">
    <name type="scientific">Hypoxylon rubiginosum</name>
    <dbReference type="NCBI Taxonomy" id="110542"/>
    <lineage>
        <taxon>Eukaryota</taxon>
        <taxon>Fungi</taxon>
        <taxon>Dikarya</taxon>
        <taxon>Ascomycota</taxon>
        <taxon>Pezizomycotina</taxon>
        <taxon>Sordariomycetes</taxon>
        <taxon>Xylariomycetidae</taxon>
        <taxon>Xylariales</taxon>
        <taxon>Hypoxylaceae</taxon>
        <taxon>Hypoxylon</taxon>
    </lineage>
</organism>
<accession>A0ACB9YT41</accession>
<name>A0ACB9YT41_9PEZI</name>
<reference evidence="1 2" key="1">
    <citation type="journal article" date="2022" name="New Phytol.">
        <title>Ecological generalism drives hyperdiversity of secondary metabolite gene clusters in xylarialean endophytes.</title>
        <authorList>
            <person name="Franco M.E.E."/>
            <person name="Wisecaver J.H."/>
            <person name="Arnold A.E."/>
            <person name="Ju Y.M."/>
            <person name="Slot J.C."/>
            <person name="Ahrendt S."/>
            <person name="Moore L.P."/>
            <person name="Eastman K.E."/>
            <person name="Scott K."/>
            <person name="Konkel Z."/>
            <person name="Mondo S.J."/>
            <person name="Kuo A."/>
            <person name="Hayes R.D."/>
            <person name="Haridas S."/>
            <person name="Andreopoulos B."/>
            <person name="Riley R."/>
            <person name="LaButti K."/>
            <person name="Pangilinan J."/>
            <person name="Lipzen A."/>
            <person name="Amirebrahimi M."/>
            <person name="Yan J."/>
            <person name="Adam C."/>
            <person name="Keymanesh K."/>
            <person name="Ng V."/>
            <person name="Louie K."/>
            <person name="Northen T."/>
            <person name="Drula E."/>
            <person name="Henrissat B."/>
            <person name="Hsieh H.M."/>
            <person name="Youens-Clark K."/>
            <person name="Lutzoni F."/>
            <person name="Miadlikowska J."/>
            <person name="Eastwood D.C."/>
            <person name="Hamelin R.C."/>
            <person name="Grigoriev I.V."/>
            <person name="U'Ren J.M."/>
        </authorList>
    </citation>
    <scope>NUCLEOTIDE SEQUENCE [LARGE SCALE GENOMIC DNA]</scope>
    <source>
        <strain evidence="1 2">CBS 119005</strain>
    </source>
</reference>
<gene>
    <name evidence="1" type="ORF">F4820DRAFT_430173</name>
</gene>
<proteinExistence type="predicted"/>
<sequence>MSSPPPPSLRALQAASIAILTSTAGLSASLSFFVIPRLLESPTPVLIRQFSRMLSAAHAALPLPLVLPSLLHAYLAYRLPGRARLLYAAAAALTLSALPYTSAAMMPINRKMLAKARAVEAAGAGAGDVLVEEITADEAETAHALADSWALRNLYRPAVAFAAGAIGLYAALS</sequence>
<dbReference type="Proteomes" id="UP001497700">
    <property type="component" value="Unassembled WGS sequence"/>
</dbReference>
<dbReference type="EMBL" id="MU393523">
    <property type="protein sequence ID" value="KAI4862567.1"/>
    <property type="molecule type" value="Genomic_DNA"/>
</dbReference>
<evidence type="ECO:0000313" key="2">
    <source>
        <dbReference type="Proteomes" id="UP001497700"/>
    </source>
</evidence>
<protein>
    <submittedName>
        <fullName evidence="1">Uncharacterized protein</fullName>
    </submittedName>
</protein>
<keyword evidence="2" id="KW-1185">Reference proteome</keyword>
<evidence type="ECO:0000313" key="1">
    <source>
        <dbReference type="EMBL" id="KAI4862567.1"/>
    </source>
</evidence>